<comment type="caution">
    <text evidence="2">The sequence shown here is derived from an EMBL/GenBank/DDBJ whole genome shotgun (WGS) entry which is preliminary data.</text>
</comment>
<dbReference type="SUPFAM" id="SSF53098">
    <property type="entry name" value="Ribonuclease H-like"/>
    <property type="match status" value="1"/>
</dbReference>
<sequence>MRSVLTKYRPGMTLPTRQELATSLLDNVYAEELMEVMDILRSQGNVAIVSDGWSDPNSESVINFMIAASLIRPIFWSSTRSRDKQHMGEYMASVMATVIEEVERIAGKGSVCAVVTDNASNMRKSWELLEERLPTLTCNGCSAHTPNLLLKDMFGVGFIGDVLAKALTITKFVRKRPALLYHFRAKQRQRFGSRQRRRALVIPVSTRWYSKPNCISSVVVN</sequence>
<dbReference type="PANTHER" id="PTHR32166:SF123">
    <property type="entry name" value="BED-TYPE DOMAIN-CONTAINING PROTEIN"/>
    <property type="match status" value="1"/>
</dbReference>
<evidence type="ECO:0000313" key="2">
    <source>
        <dbReference type="EMBL" id="ETO85716.1"/>
    </source>
</evidence>
<accession>A0A081B3K5</accession>
<feature type="domain" description="DUF659" evidence="1">
    <location>
        <begin position="15"/>
        <end position="169"/>
    </location>
</feature>
<name>A0A081B3K5_PHYNI</name>
<dbReference type="EMBL" id="ANJA01000146">
    <property type="protein sequence ID" value="ETO85716.1"/>
    <property type="molecule type" value="Genomic_DNA"/>
</dbReference>
<dbReference type="InterPro" id="IPR007021">
    <property type="entry name" value="DUF659"/>
</dbReference>
<dbReference type="AlphaFoldDB" id="A0A081B3K5"/>
<evidence type="ECO:0000313" key="3">
    <source>
        <dbReference type="Proteomes" id="UP000028582"/>
    </source>
</evidence>
<protein>
    <recommendedName>
        <fullName evidence="1">DUF659 domain-containing protein</fullName>
    </recommendedName>
</protein>
<gene>
    <name evidence="2" type="ORF">F444_00651</name>
</gene>
<dbReference type="Pfam" id="PF04937">
    <property type="entry name" value="DUF659"/>
    <property type="match status" value="1"/>
</dbReference>
<evidence type="ECO:0000259" key="1">
    <source>
        <dbReference type="Pfam" id="PF04937"/>
    </source>
</evidence>
<dbReference type="Proteomes" id="UP000028582">
    <property type="component" value="Unassembled WGS sequence"/>
</dbReference>
<organism evidence="2 3">
    <name type="scientific">Phytophthora nicotianae P1976</name>
    <dbReference type="NCBI Taxonomy" id="1317066"/>
    <lineage>
        <taxon>Eukaryota</taxon>
        <taxon>Sar</taxon>
        <taxon>Stramenopiles</taxon>
        <taxon>Oomycota</taxon>
        <taxon>Peronosporomycetes</taxon>
        <taxon>Peronosporales</taxon>
        <taxon>Peronosporaceae</taxon>
        <taxon>Phytophthora</taxon>
    </lineage>
</organism>
<dbReference type="PANTHER" id="PTHR32166">
    <property type="entry name" value="OSJNBA0013A04.12 PROTEIN"/>
    <property type="match status" value="1"/>
</dbReference>
<dbReference type="InterPro" id="IPR012337">
    <property type="entry name" value="RNaseH-like_sf"/>
</dbReference>
<proteinExistence type="predicted"/>
<dbReference type="OrthoDB" id="127243at2759"/>
<reference evidence="2 3" key="1">
    <citation type="submission" date="2013-11" db="EMBL/GenBank/DDBJ databases">
        <title>The Genome Sequence of Phytophthora parasitica P1976.</title>
        <authorList>
            <consortium name="The Broad Institute Genomics Platform"/>
            <person name="Russ C."/>
            <person name="Tyler B."/>
            <person name="Panabieres F."/>
            <person name="Shan W."/>
            <person name="Tripathy S."/>
            <person name="Grunwald N."/>
            <person name="Machado M."/>
            <person name="Johnson C.S."/>
            <person name="Walker B."/>
            <person name="Young S."/>
            <person name="Zeng Q."/>
            <person name="Gargeya S."/>
            <person name="Fitzgerald M."/>
            <person name="Haas B."/>
            <person name="Abouelleil A."/>
            <person name="Allen A.W."/>
            <person name="Alvarado L."/>
            <person name="Arachchi H.M."/>
            <person name="Berlin A.M."/>
            <person name="Chapman S.B."/>
            <person name="Gainer-Dewar J."/>
            <person name="Goldberg J."/>
            <person name="Griggs A."/>
            <person name="Gujja S."/>
            <person name="Hansen M."/>
            <person name="Howarth C."/>
            <person name="Imamovic A."/>
            <person name="Ireland A."/>
            <person name="Larimer J."/>
            <person name="McCowan C."/>
            <person name="Murphy C."/>
            <person name="Pearson M."/>
            <person name="Poon T.W."/>
            <person name="Priest M."/>
            <person name="Roberts A."/>
            <person name="Saif S."/>
            <person name="Shea T."/>
            <person name="Sisk P."/>
            <person name="Sykes S."/>
            <person name="Wortman J."/>
            <person name="Nusbaum C."/>
            <person name="Birren B."/>
        </authorList>
    </citation>
    <scope>NUCLEOTIDE SEQUENCE [LARGE SCALE GENOMIC DNA]</scope>
    <source>
        <strain evidence="2 3">P1976</strain>
    </source>
</reference>